<keyword evidence="2" id="KW-1185">Reference proteome</keyword>
<dbReference type="GO" id="GO:0003735">
    <property type="term" value="F:structural constituent of ribosome"/>
    <property type="evidence" value="ECO:0007669"/>
    <property type="project" value="InterPro"/>
</dbReference>
<dbReference type="Proteomes" id="UP000250275">
    <property type="component" value="Unassembled WGS sequence"/>
</dbReference>
<dbReference type="InterPro" id="IPR026569">
    <property type="entry name" value="Ribosomal_bL28"/>
</dbReference>
<dbReference type="PANTHER" id="PTHR13528:SF2">
    <property type="entry name" value="LARGE RIBOSOMAL SUBUNIT PROTEIN BL28M"/>
    <property type="match status" value="1"/>
</dbReference>
<sequence>RLYYIPRITRWSSGIGAELPQEYRKFWQEWKIQTPAAVHYIKQEGKYVRDENTQIVQSVQNVPLPLLYPKEFHKGIWGGEAVVQGFTKKHIYARRYPHFWFPRLKKSVVFSEVLDKYMSVVVTNRTIDLINEHYGFDHYLLKTPACDLKSELALKIKRQILISLADKTMYPNDPVKREEIYNTYKEYLKAYTRDEIEWYGLTFKEACKKWIEQNKHLKEVHPLKFQYRSELIAELKKEESEKAKENITKYVYSKLSFI</sequence>
<proteinExistence type="predicted"/>
<dbReference type="PANTHER" id="PTHR13528">
    <property type="entry name" value="39S RIBOSOMAL PROTEIN L28, MITOCHONDRIAL"/>
    <property type="match status" value="1"/>
</dbReference>
<name>A0A310SAL0_9HYME</name>
<accession>A0A310SAL0</accession>
<evidence type="ECO:0000313" key="2">
    <source>
        <dbReference type="Proteomes" id="UP000250275"/>
    </source>
</evidence>
<gene>
    <name evidence="1" type="ORF">WN48_03014</name>
</gene>
<keyword evidence="1" id="KW-0687">Ribonucleoprotein</keyword>
<dbReference type="AlphaFoldDB" id="A0A310SAL0"/>
<protein>
    <submittedName>
        <fullName evidence="1">39S ribosomal protein L28, mitochondrial</fullName>
    </submittedName>
</protein>
<organism evidence="1 2">
    <name type="scientific">Eufriesea mexicana</name>
    <dbReference type="NCBI Taxonomy" id="516756"/>
    <lineage>
        <taxon>Eukaryota</taxon>
        <taxon>Metazoa</taxon>
        <taxon>Ecdysozoa</taxon>
        <taxon>Arthropoda</taxon>
        <taxon>Hexapoda</taxon>
        <taxon>Insecta</taxon>
        <taxon>Pterygota</taxon>
        <taxon>Neoptera</taxon>
        <taxon>Endopterygota</taxon>
        <taxon>Hymenoptera</taxon>
        <taxon>Apocrita</taxon>
        <taxon>Aculeata</taxon>
        <taxon>Apoidea</taxon>
        <taxon>Anthophila</taxon>
        <taxon>Apidae</taxon>
        <taxon>Eufriesea</taxon>
    </lineage>
</organism>
<dbReference type="GO" id="GO:0005762">
    <property type="term" value="C:mitochondrial large ribosomal subunit"/>
    <property type="evidence" value="ECO:0007669"/>
    <property type="project" value="TreeGrafter"/>
</dbReference>
<dbReference type="OrthoDB" id="361870at2759"/>
<evidence type="ECO:0000313" key="1">
    <source>
        <dbReference type="EMBL" id="OAD52111.1"/>
    </source>
</evidence>
<dbReference type="EMBL" id="KQ777347">
    <property type="protein sequence ID" value="OAD52111.1"/>
    <property type="molecule type" value="Genomic_DNA"/>
</dbReference>
<feature type="non-terminal residue" evidence="1">
    <location>
        <position position="1"/>
    </location>
</feature>
<reference evidence="1 2" key="1">
    <citation type="submission" date="2015-07" db="EMBL/GenBank/DDBJ databases">
        <title>The genome of Eufriesea mexicana.</title>
        <authorList>
            <person name="Pan H."/>
            <person name="Kapheim K."/>
        </authorList>
    </citation>
    <scope>NUCLEOTIDE SEQUENCE [LARGE SCALE GENOMIC DNA]</scope>
    <source>
        <strain evidence="1">0111107269</strain>
        <tissue evidence="1">Whole body</tissue>
    </source>
</reference>
<keyword evidence="1" id="KW-0689">Ribosomal protein</keyword>